<evidence type="ECO:0000313" key="1">
    <source>
        <dbReference type="EMBL" id="PLW69134.1"/>
    </source>
</evidence>
<dbReference type="EMBL" id="PKUS01000008">
    <property type="protein sequence ID" value="PLW69134.1"/>
    <property type="molecule type" value="Genomic_DNA"/>
</dbReference>
<dbReference type="RefSeq" id="WP_075999912.1">
    <property type="nucleotide sequence ID" value="NZ_PKUS01000008.1"/>
</dbReference>
<organism evidence="1 2">
    <name type="scientific">Pseudohalioglobus lutimaris</name>
    <dbReference type="NCBI Taxonomy" id="1737061"/>
    <lineage>
        <taxon>Bacteria</taxon>
        <taxon>Pseudomonadati</taxon>
        <taxon>Pseudomonadota</taxon>
        <taxon>Gammaproteobacteria</taxon>
        <taxon>Cellvibrionales</taxon>
        <taxon>Halieaceae</taxon>
        <taxon>Pseudohalioglobus</taxon>
    </lineage>
</organism>
<protein>
    <recommendedName>
        <fullName evidence="3">NRDE family protein</fullName>
    </recommendedName>
</protein>
<dbReference type="OrthoDB" id="4380123at2"/>
<sequence>MCLILFAYRTSAAYPLMVAANRDEFHARPTAPAGFWDEHPDVFAGRDLQAGGTWMGINRNGRFAAVTNYRDPQRTVPGPRTRGELTTSFLAGKQTAEAYLREVAHRARDYAGFNLLLGEAGTLWYYSNSTHDEGPRQLRPGIYGLSNARLDTPWPKILLGKQAMQNQIHSIPSHNGLASAVSSRELASPEQLQAQGLDSEMDQLLSSQFIVNPTYGTRATTTLWQDAEGRLQWRELNFSPDGLTEQVIEQTLAPA</sequence>
<comment type="caution">
    <text evidence="1">The sequence shown here is derived from an EMBL/GenBank/DDBJ whole genome shotgun (WGS) entry which is preliminary data.</text>
</comment>
<accession>A0A2N5X3R9</accession>
<proteinExistence type="predicted"/>
<evidence type="ECO:0000313" key="2">
    <source>
        <dbReference type="Proteomes" id="UP000235005"/>
    </source>
</evidence>
<evidence type="ECO:0008006" key="3">
    <source>
        <dbReference type="Google" id="ProtNLM"/>
    </source>
</evidence>
<dbReference type="AlphaFoldDB" id="A0A2N5X3R9"/>
<dbReference type="PANTHER" id="PTHR17985">
    <property type="entry name" value="SER/THR-RICH PROTEIN T10 IN DGCR REGION"/>
    <property type="match status" value="1"/>
</dbReference>
<gene>
    <name evidence="1" type="ORF">C0039_08710</name>
</gene>
<name>A0A2N5X3R9_9GAMM</name>
<dbReference type="Proteomes" id="UP000235005">
    <property type="component" value="Unassembled WGS sequence"/>
</dbReference>
<reference evidence="1 2" key="1">
    <citation type="submission" date="2018-01" db="EMBL/GenBank/DDBJ databases">
        <title>The draft genome sequence of Halioglobus lutimaris HF004.</title>
        <authorList>
            <person name="Du Z.-J."/>
            <person name="Shi M.-J."/>
        </authorList>
    </citation>
    <scope>NUCLEOTIDE SEQUENCE [LARGE SCALE GENOMIC DNA]</scope>
    <source>
        <strain evidence="1 2">HF004</strain>
    </source>
</reference>
<keyword evidence="2" id="KW-1185">Reference proteome</keyword>
<dbReference type="PANTHER" id="PTHR17985:SF8">
    <property type="entry name" value="TRANSPORT AND GOLGI ORGANIZATION PROTEIN 2 HOMOLOG"/>
    <property type="match status" value="1"/>
</dbReference>
<dbReference type="Pfam" id="PF05742">
    <property type="entry name" value="TANGO2"/>
    <property type="match status" value="1"/>
</dbReference>
<dbReference type="InterPro" id="IPR008551">
    <property type="entry name" value="TANGO2"/>
</dbReference>